<gene>
    <name evidence="2" type="ORF">SAMN05660330_00956</name>
</gene>
<proteinExistence type="predicted"/>
<dbReference type="AlphaFoldDB" id="A0A1H0M2E1"/>
<dbReference type="EMBL" id="FNJI01000005">
    <property type="protein sequence ID" value="SDO74565.1"/>
    <property type="molecule type" value="Genomic_DNA"/>
</dbReference>
<accession>A0A1H0M2E1</accession>
<dbReference type="Proteomes" id="UP000199073">
    <property type="component" value="Unassembled WGS sequence"/>
</dbReference>
<feature type="signal peptide" evidence="1">
    <location>
        <begin position="1"/>
        <end position="19"/>
    </location>
</feature>
<keyword evidence="1" id="KW-0732">Signal</keyword>
<feature type="chain" id="PRO_5011546791" evidence="1">
    <location>
        <begin position="20"/>
        <end position="177"/>
    </location>
</feature>
<sequence>MKLTMMIIALVMAATPALAHDRDQYHIDARKQNGWHREYRADTPHRHGAAQARIPSTNHTGRTFYRHHQQTFQAGWDIPPGQAATADNCYRYSLRAEGGRGAARILSLPGKNYIQVENGTRHGFVCFNEQQTLELGKLGNTATEVQLVISRVGKYRFSSGDPGVSYKNNWYRSYVKL</sequence>
<dbReference type="RefSeq" id="WP_092220316.1">
    <property type="nucleotide sequence ID" value="NZ_FNJI01000005.1"/>
</dbReference>
<evidence type="ECO:0000313" key="2">
    <source>
        <dbReference type="EMBL" id="SDO74565.1"/>
    </source>
</evidence>
<evidence type="ECO:0000313" key="3">
    <source>
        <dbReference type="Proteomes" id="UP000199073"/>
    </source>
</evidence>
<organism evidence="2 3">
    <name type="scientific">Desulforhopalus singaporensis</name>
    <dbReference type="NCBI Taxonomy" id="91360"/>
    <lineage>
        <taxon>Bacteria</taxon>
        <taxon>Pseudomonadati</taxon>
        <taxon>Thermodesulfobacteriota</taxon>
        <taxon>Desulfobulbia</taxon>
        <taxon>Desulfobulbales</taxon>
        <taxon>Desulfocapsaceae</taxon>
        <taxon>Desulforhopalus</taxon>
    </lineage>
</organism>
<protein>
    <submittedName>
        <fullName evidence="2">Uncharacterized protein</fullName>
    </submittedName>
</protein>
<name>A0A1H0M2E1_9BACT</name>
<keyword evidence="3" id="KW-1185">Reference proteome</keyword>
<dbReference type="OrthoDB" id="9896465at2"/>
<evidence type="ECO:0000256" key="1">
    <source>
        <dbReference type="SAM" id="SignalP"/>
    </source>
</evidence>
<reference evidence="2 3" key="1">
    <citation type="submission" date="2016-10" db="EMBL/GenBank/DDBJ databases">
        <authorList>
            <person name="de Groot N.N."/>
        </authorList>
    </citation>
    <scope>NUCLEOTIDE SEQUENCE [LARGE SCALE GENOMIC DNA]</scope>
    <source>
        <strain evidence="2 3">DSM 12130</strain>
    </source>
</reference>